<evidence type="ECO:0000313" key="3">
    <source>
        <dbReference type="Proteomes" id="UP000619761"/>
    </source>
</evidence>
<dbReference type="Gene3D" id="3.30.750.24">
    <property type="entry name" value="STAS domain"/>
    <property type="match status" value="1"/>
</dbReference>
<dbReference type="PANTHER" id="PTHR33495">
    <property type="entry name" value="ANTI-SIGMA FACTOR ANTAGONIST TM_1081-RELATED-RELATED"/>
    <property type="match status" value="1"/>
</dbReference>
<dbReference type="PROSITE" id="PS50801">
    <property type="entry name" value="STAS"/>
    <property type="match status" value="1"/>
</dbReference>
<feature type="domain" description="STAS" evidence="1">
    <location>
        <begin position="1"/>
        <end position="93"/>
    </location>
</feature>
<dbReference type="InterPro" id="IPR058548">
    <property type="entry name" value="MlaB-like_STAS"/>
</dbReference>
<protein>
    <recommendedName>
        <fullName evidence="1">STAS domain-containing protein</fullName>
    </recommendedName>
</protein>
<accession>A0ABQ3ASU4</accession>
<reference evidence="3" key="1">
    <citation type="journal article" date="2019" name="Int. J. Syst. Evol. Microbiol.">
        <title>The Global Catalogue of Microorganisms (GCM) 10K type strain sequencing project: providing services to taxonomists for standard genome sequencing and annotation.</title>
        <authorList>
            <consortium name="The Broad Institute Genomics Platform"/>
            <consortium name="The Broad Institute Genome Sequencing Center for Infectious Disease"/>
            <person name="Wu L."/>
            <person name="Ma J."/>
        </authorList>
    </citation>
    <scope>NUCLEOTIDE SEQUENCE [LARGE SCALE GENOMIC DNA]</scope>
    <source>
        <strain evidence="3">KCTC 32239</strain>
    </source>
</reference>
<proteinExistence type="predicted"/>
<dbReference type="RefSeq" id="WP_189415478.1">
    <property type="nucleotide sequence ID" value="NZ_BMYZ01000001.1"/>
</dbReference>
<dbReference type="Proteomes" id="UP000619761">
    <property type="component" value="Unassembled WGS sequence"/>
</dbReference>
<dbReference type="InterPro" id="IPR036513">
    <property type="entry name" value="STAS_dom_sf"/>
</dbReference>
<dbReference type="InterPro" id="IPR002645">
    <property type="entry name" value="STAS_dom"/>
</dbReference>
<gene>
    <name evidence="2" type="ORF">GCM10011613_03340</name>
</gene>
<name>A0ABQ3ASU4_9GAMM</name>
<comment type="caution">
    <text evidence="2">The sequence shown here is derived from an EMBL/GenBank/DDBJ whole genome shotgun (WGS) entry which is preliminary data.</text>
</comment>
<sequence length="93" mass="10176">MSNVIKMPKRFDYSASSEFNNLLADMLAKHGEGAKILLDCISMDYIDSAGIGLLVMAHKKAMSSHSSIAVINVKPSTKEILLLANLQKLIEIK</sequence>
<organism evidence="2 3">
    <name type="scientific">Cellvibrio zantedeschiae</name>
    <dbReference type="NCBI Taxonomy" id="1237077"/>
    <lineage>
        <taxon>Bacteria</taxon>
        <taxon>Pseudomonadati</taxon>
        <taxon>Pseudomonadota</taxon>
        <taxon>Gammaproteobacteria</taxon>
        <taxon>Cellvibrionales</taxon>
        <taxon>Cellvibrionaceae</taxon>
        <taxon>Cellvibrio</taxon>
    </lineage>
</organism>
<dbReference type="EMBL" id="BMYZ01000001">
    <property type="protein sequence ID" value="GGY63065.1"/>
    <property type="molecule type" value="Genomic_DNA"/>
</dbReference>
<dbReference type="Pfam" id="PF13466">
    <property type="entry name" value="STAS_2"/>
    <property type="match status" value="1"/>
</dbReference>
<dbReference type="SUPFAM" id="SSF52091">
    <property type="entry name" value="SpoIIaa-like"/>
    <property type="match status" value="1"/>
</dbReference>
<evidence type="ECO:0000259" key="1">
    <source>
        <dbReference type="PROSITE" id="PS50801"/>
    </source>
</evidence>
<keyword evidence="3" id="KW-1185">Reference proteome</keyword>
<evidence type="ECO:0000313" key="2">
    <source>
        <dbReference type="EMBL" id="GGY63065.1"/>
    </source>
</evidence>
<dbReference type="CDD" id="cd07043">
    <property type="entry name" value="STAS_anti-anti-sigma_factors"/>
    <property type="match status" value="1"/>
</dbReference>